<keyword evidence="1" id="KW-0472">Membrane</keyword>
<feature type="domain" description="DUF6533" evidence="2">
    <location>
        <begin position="37"/>
        <end position="80"/>
    </location>
</feature>
<feature type="transmembrane region" description="Helical" evidence="1">
    <location>
        <begin position="226"/>
        <end position="245"/>
    </location>
</feature>
<keyword evidence="4" id="KW-1185">Reference proteome</keyword>
<sequence>MKNSCSGFTCLWKTFMSESTNEIDELAGQYLANHILSFAPYVIVYYDYFLTLSDEVDLFWRGEFSLFSTFFLLSRYVSLIGDVPILVFGVIGQPKFMVCTIVNLYQVALQLVQQVLISILSVMQINAIYRSKWVLVLLIPILSTGALIGCWSVYMSAVRRLYCPAMLCAFLPCSRPLTEEEGLSTAISWASTLVLDTSVFILLLLKAIKIGRGVRLLEIIMRNGTMYYTILSLVNLTNILVLRFAPPALRTSSTGLTNALASTIMSRVILNLRAESSKSIRYSPPPLSTWQREPNRTPPLPSSLRPPLLLLLPPPPPNHGPFFSSRSVSERGRYATNIYNLDAAATTATFRDSGDVYRRATDEESSFGVSQRSSMVDGNYDDDEDKFPIIVSLA</sequence>
<keyword evidence="1" id="KW-0812">Transmembrane</keyword>
<feature type="transmembrane region" description="Helical" evidence="1">
    <location>
        <begin position="30"/>
        <end position="49"/>
    </location>
</feature>
<feature type="transmembrane region" description="Helical" evidence="1">
    <location>
        <begin position="70"/>
        <end position="92"/>
    </location>
</feature>
<reference evidence="3" key="1">
    <citation type="journal article" date="2022" name="New Phytol.">
        <title>Evolutionary transition to the ectomycorrhizal habit in the genomes of a hyperdiverse lineage of mushroom-forming fungi.</title>
        <authorList>
            <person name="Looney B."/>
            <person name="Miyauchi S."/>
            <person name="Morin E."/>
            <person name="Drula E."/>
            <person name="Courty P.E."/>
            <person name="Kohler A."/>
            <person name="Kuo A."/>
            <person name="LaButti K."/>
            <person name="Pangilinan J."/>
            <person name="Lipzen A."/>
            <person name="Riley R."/>
            <person name="Andreopoulos W."/>
            <person name="He G."/>
            <person name="Johnson J."/>
            <person name="Nolan M."/>
            <person name="Tritt A."/>
            <person name="Barry K.W."/>
            <person name="Grigoriev I.V."/>
            <person name="Nagy L.G."/>
            <person name="Hibbett D."/>
            <person name="Henrissat B."/>
            <person name="Matheny P.B."/>
            <person name="Labbe J."/>
            <person name="Martin F.M."/>
        </authorList>
    </citation>
    <scope>NUCLEOTIDE SEQUENCE</scope>
    <source>
        <strain evidence="3">BPL690</strain>
    </source>
</reference>
<dbReference type="EMBL" id="WTXG01000008">
    <property type="protein sequence ID" value="KAI0303571.1"/>
    <property type="molecule type" value="Genomic_DNA"/>
</dbReference>
<proteinExistence type="predicted"/>
<dbReference type="AlphaFoldDB" id="A0AAD4M683"/>
<dbReference type="Proteomes" id="UP001203297">
    <property type="component" value="Unassembled WGS sequence"/>
</dbReference>
<accession>A0AAD4M683</accession>
<keyword evidence="1" id="KW-1133">Transmembrane helix</keyword>
<name>A0AAD4M683_9AGAM</name>
<evidence type="ECO:0000259" key="2">
    <source>
        <dbReference type="Pfam" id="PF20151"/>
    </source>
</evidence>
<evidence type="ECO:0000313" key="3">
    <source>
        <dbReference type="EMBL" id="KAI0303571.1"/>
    </source>
</evidence>
<feature type="transmembrane region" description="Helical" evidence="1">
    <location>
        <begin position="186"/>
        <end position="205"/>
    </location>
</feature>
<gene>
    <name evidence="3" type="ORF">B0F90DRAFT_1916569</name>
</gene>
<dbReference type="Pfam" id="PF20151">
    <property type="entry name" value="DUF6533"/>
    <property type="match status" value="1"/>
</dbReference>
<feature type="transmembrane region" description="Helical" evidence="1">
    <location>
        <begin position="134"/>
        <end position="154"/>
    </location>
</feature>
<dbReference type="InterPro" id="IPR045340">
    <property type="entry name" value="DUF6533"/>
</dbReference>
<protein>
    <recommendedName>
        <fullName evidence="2">DUF6533 domain-containing protein</fullName>
    </recommendedName>
</protein>
<organism evidence="3 4">
    <name type="scientific">Multifurca ochricompacta</name>
    <dbReference type="NCBI Taxonomy" id="376703"/>
    <lineage>
        <taxon>Eukaryota</taxon>
        <taxon>Fungi</taxon>
        <taxon>Dikarya</taxon>
        <taxon>Basidiomycota</taxon>
        <taxon>Agaricomycotina</taxon>
        <taxon>Agaricomycetes</taxon>
        <taxon>Russulales</taxon>
        <taxon>Russulaceae</taxon>
        <taxon>Multifurca</taxon>
    </lineage>
</organism>
<evidence type="ECO:0000313" key="4">
    <source>
        <dbReference type="Proteomes" id="UP001203297"/>
    </source>
</evidence>
<evidence type="ECO:0000256" key="1">
    <source>
        <dbReference type="SAM" id="Phobius"/>
    </source>
</evidence>
<comment type="caution">
    <text evidence="3">The sequence shown here is derived from an EMBL/GenBank/DDBJ whole genome shotgun (WGS) entry which is preliminary data.</text>
</comment>